<dbReference type="SUPFAM" id="SSF53383">
    <property type="entry name" value="PLP-dependent transferases"/>
    <property type="match status" value="1"/>
</dbReference>
<comment type="catalytic activity">
    <reaction evidence="12">
        <text>4-methylsulfanyl-2-oxobutanoate + L-kynurenine = kynurenate + L-methionine + H2O</text>
        <dbReference type="Rhea" id="RHEA:69096"/>
        <dbReference type="ChEBI" id="CHEBI:15377"/>
        <dbReference type="ChEBI" id="CHEBI:16723"/>
        <dbReference type="ChEBI" id="CHEBI:57844"/>
        <dbReference type="ChEBI" id="CHEBI:57959"/>
        <dbReference type="ChEBI" id="CHEBI:58454"/>
    </reaction>
    <physiologicalReaction direction="left-to-right" evidence="12">
        <dbReference type="Rhea" id="RHEA:69097"/>
    </physiologicalReaction>
</comment>
<comment type="catalytic activity">
    <reaction evidence="11">
        <text>2-oxopentanoate + L-kynurenine = L-2-aminopentanoate + kynurenate + H2O</text>
        <dbReference type="Rhea" id="RHEA:66076"/>
        <dbReference type="ChEBI" id="CHEBI:15377"/>
        <dbReference type="ChEBI" id="CHEBI:28644"/>
        <dbReference type="ChEBI" id="CHEBI:57959"/>
        <dbReference type="ChEBI" id="CHEBI:58441"/>
        <dbReference type="ChEBI" id="CHEBI:58454"/>
    </reaction>
    <physiologicalReaction direction="left-to-right" evidence="11">
        <dbReference type="Rhea" id="RHEA:66077"/>
    </physiologicalReaction>
</comment>
<evidence type="ECO:0000256" key="31">
    <source>
        <dbReference type="ARBA" id="ARBA00075068"/>
    </source>
</evidence>
<evidence type="ECO:0000256" key="38">
    <source>
        <dbReference type="ARBA" id="ARBA00083236"/>
    </source>
</evidence>
<evidence type="ECO:0000256" key="36">
    <source>
        <dbReference type="ARBA" id="ARBA00082705"/>
    </source>
</evidence>
<sequence length="424" mass="47687">MNYSRFLTSLALSRKPSPIRELTKLLVSASPDLIFLAGGVPNPELFPFKSLSVSLDDGSEIQLNSNDIKSALQYTETRGYPNLVKHLKELQKYLHEPPSTTDWEIVVTNGSQDGLCKAMEMLVDHGDYVLLEEPCYAGTLSILHPYKPKWLPLSGDKDGLIPSSLKQALDNYKGKDTGSPIEKGPKILYLNPNGANPTGTSISTPRRYEIYKLAQKYDLLILEDDPYYFLQFGEEKSPSFLSLDTDGRVLRFDSFSKILSSGLRLGFVTGPKELVERINLHMQVSVLHASTLSQVLVSQLFDRWKIDGFLSHSSKVSTFYEKQRDHMAAAAEKHLKGLVEWHMPSGGMFLWMKCLHVEDTKAMIMERALPKDIILLPGQAFMTDPNKASPFMRAAFSLATPEKMDIGFAKLAELIREEIQLQRK</sequence>
<evidence type="ECO:0000256" key="32">
    <source>
        <dbReference type="ARBA" id="ARBA00080697"/>
    </source>
</evidence>
<dbReference type="GO" id="GO:0030170">
    <property type="term" value="F:pyridoxal phosphate binding"/>
    <property type="evidence" value="ECO:0007669"/>
    <property type="project" value="InterPro"/>
</dbReference>
<evidence type="ECO:0000256" key="28">
    <source>
        <dbReference type="ARBA" id="ARBA00067027"/>
    </source>
</evidence>
<keyword evidence="6" id="KW-0663">Pyridoxal phosphate</keyword>
<organism evidence="42 43">
    <name type="scientific">Artemia franciscana</name>
    <name type="common">Brine shrimp</name>
    <name type="synonym">Artemia sanfranciscana</name>
    <dbReference type="NCBI Taxonomy" id="6661"/>
    <lineage>
        <taxon>Eukaryota</taxon>
        <taxon>Metazoa</taxon>
        <taxon>Ecdysozoa</taxon>
        <taxon>Arthropoda</taxon>
        <taxon>Crustacea</taxon>
        <taxon>Branchiopoda</taxon>
        <taxon>Anostraca</taxon>
        <taxon>Artemiidae</taxon>
        <taxon>Artemia</taxon>
    </lineage>
</organism>
<keyword evidence="43" id="KW-1185">Reference proteome</keyword>
<evidence type="ECO:0000313" key="42">
    <source>
        <dbReference type="EMBL" id="KAK2712123.1"/>
    </source>
</evidence>
<comment type="catalytic activity">
    <reaction evidence="24">
        <text>4-methyl-2-oxopentanoate + L-kynurenine = kynurenate + L-leucine + H2O</text>
        <dbReference type="Rhea" id="RHEA:66068"/>
        <dbReference type="ChEBI" id="CHEBI:15377"/>
        <dbReference type="ChEBI" id="CHEBI:17865"/>
        <dbReference type="ChEBI" id="CHEBI:57427"/>
        <dbReference type="ChEBI" id="CHEBI:57959"/>
        <dbReference type="ChEBI" id="CHEBI:58454"/>
    </reaction>
    <physiologicalReaction direction="left-to-right" evidence="24">
        <dbReference type="Rhea" id="RHEA:66069"/>
    </physiologicalReaction>
</comment>
<evidence type="ECO:0000256" key="11">
    <source>
        <dbReference type="ARBA" id="ARBA00051090"/>
    </source>
</evidence>
<dbReference type="InterPro" id="IPR004839">
    <property type="entry name" value="Aminotransferase_I/II_large"/>
</dbReference>
<comment type="pathway">
    <text evidence="26">Amino-acid degradation; L-lysine degradation via saccharopine pathway; glutaryl-CoA from L-lysine: step 4/6.</text>
</comment>
<comment type="catalytic activity">
    <reaction evidence="19">
        <text>glyoxylate + L-phenylalanine = 3-phenylpyruvate + glycine</text>
        <dbReference type="Rhea" id="RHEA:69120"/>
        <dbReference type="ChEBI" id="CHEBI:18005"/>
        <dbReference type="ChEBI" id="CHEBI:36655"/>
        <dbReference type="ChEBI" id="CHEBI:57305"/>
        <dbReference type="ChEBI" id="CHEBI:58095"/>
    </reaction>
</comment>
<dbReference type="GO" id="GO:0047315">
    <property type="term" value="F:kynurenine-glyoxylate transaminase activity"/>
    <property type="evidence" value="ECO:0007669"/>
    <property type="project" value="UniProtKB-EC"/>
</dbReference>
<dbReference type="FunFam" id="3.40.640.10:FF:000071">
    <property type="entry name" value="Kynurenine/alpha-aminoadipate aminotransferase, mitochondrial"/>
    <property type="match status" value="1"/>
</dbReference>
<comment type="catalytic activity">
    <reaction evidence="22">
        <text>glycine + 2-oxoglutarate = glyoxylate + L-glutamate</text>
        <dbReference type="Rhea" id="RHEA:14089"/>
        <dbReference type="ChEBI" id="CHEBI:16810"/>
        <dbReference type="ChEBI" id="CHEBI:29985"/>
        <dbReference type="ChEBI" id="CHEBI:36655"/>
        <dbReference type="ChEBI" id="CHEBI:57305"/>
        <dbReference type="EC" id="2.6.1.4"/>
    </reaction>
</comment>
<accession>A0AA88KYD2</accession>
<dbReference type="EC" id="2.6.1.73" evidence="29"/>
<dbReference type="GO" id="GO:0016212">
    <property type="term" value="F:kynurenine-oxoglutarate transaminase activity"/>
    <property type="evidence" value="ECO:0007669"/>
    <property type="project" value="UniProtKB-EC"/>
</dbReference>
<dbReference type="Gene3D" id="3.40.640.10">
    <property type="entry name" value="Type I PLP-dependent aspartate aminotransferase-like (Major domain)"/>
    <property type="match status" value="1"/>
</dbReference>
<evidence type="ECO:0000313" key="43">
    <source>
        <dbReference type="Proteomes" id="UP001187531"/>
    </source>
</evidence>
<evidence type="ECO:0000256" key="2">
    <source>
        <dbReference type="ARBA" id="ARBA00007441"/>
    </source>
</evidence>
<dbReference type="GO" id="GO:0050094">
    <property type="term" value="F:methionine-glyoxylate transaminase activity"/>
    <property type="evidence" value="ECO:0007669"/>
    <property type="project" value="UniProtKB-EC"/>
</dbReference>
<evidence type="ECO:0000256" key="21">
    <source>
        <dbReference type="ARBA" id="ARBA00052518"/>
    </source>
</evidence>
<evidence type="ECO:0000256" key="4">
    <source>
        <dbReference type="ARBA" id="ARBA00022576"/>
    </source>
</evidence>
<evidence type="ECO:0000256" key="1">
    <source>
        <dbReference type="ARBA" id="ARBA00001933"/>
    </source>
</evidence>
<dbReference type="GO" id="GO:0005759">
    <property type="term" value="C:mitochondrial matrix"/>
    <property type="evidence" value="ECO:0007669"/>
    <property type="project" value="UniProtKB-ARBA"/>
</dbReference>
<evidence type="ECO:0000256" key="3">
    <source>
        <dbReference type="ARBA" id="ARBA00012751"/>
    </source>
</evidence>
<protein>
    <recommendedName>
        <fullName evidence="30">Kynurenine/alpha-aminoadipate aminotransferase, mitochondrial</fullName>
        <ecNumber evidence="28">2.6.1.39</ecNumber>
        <ecNumber evidence="27">2.6.1.4</ecNumber>
        <ecNumber evidence="3">2.6.1.7</ecNumber>
        <ecNumber evidence="29">2.6.1.73</ecNumber>
    </recommendedName>
    <alternativeName>
        <fullName evidence="40">2-aminoadipate aminotransferase</fullName>
    </alternativeName>
    <alternativeName>
        <fullName evidence="33">2-aminoadipate transaminase</fullName>
    </alternativeName>
    <alternativeName>
        <fullName evidence="36">Alpha-aminoadipate aminotransferase</fullName>
    </alternativeName>
    <alternativeName>
        <fullName evidence="35">Glycine transaminase AADAT</fullName>
    </alternativeName>
    <alternativeName>
        <fullName evidence="39">Kynurenine aminotransferase II</fullName>
    </alternativeName>
    <alternativeName>
        <fullName evidence="34">Kynurenine--glyoxylate transaminase AADAT</fullName>
    </alternativeName>
    <alternativeName>
        <fullName evidence="37">Kynurenine--oxoglutarate aminotransferase II</fullName>
    </alternativeName>
    <alternativeName>
        <fullName evidence="38">Kynurenine--oxoglutarate transaminase 2</fullName>
    </alternativeName>
    <alternativeName>
        <fullName evidence="32">Kynurenine--oxoglutarate transaminase II</fullName>
    </alternativeName>
    <alternativeName>
        <fullName evidence="31">Methionine--glyoxylate transaminase AADAT</fullName>
    </alternativeName>
</protein>
<dbReference type="GO" id="GO:1901605">
    <property type="term" value="P:alpha-amino acid metabolic process"/>
    <property type="evidence" value="ECO:0007669"/>
    <property type="project" value="TreeGrafter"/>
</dbReference>
<dbReference type="InterPro" id="IPR015424">
    <property type="entry name" value="PyrdxlP-dep_Trfase"/>
</dbReference>
<feature type="domain" description="Aminotransferase class I/classII large" evidence="41">
    <location>
        <begin position="65"/>
        <end position="406"/>
    </location>
</feature>
<keyword evidence="5" id="KW-0808">Transferase</keyword>
<evidence type="ECO:0000256" key="5">
    <source>
        <dbReference type="ARBA" id="ARBA00022679"/>
    </source>
</evidence>
<evidence type="ECO:0000256" key="20">
    <source>
        <dbReference type="ARBA" id="ARBA00052404"/>
    </source>
</evidence>
<evidence type="ECO:0000256" key="33">
    <source>
        <dbReference type="ARBA" id="ARBA00080916"/>
    </source>
</evidence>
<comment type="catalytic activity">
    <reaction evidence="7">
        <text>L-kynurenine + 2-oxoglutarate = kynurenate + L-glutamate + H2O</text>
        <dbReference type="Rhea" id="RHEA:65560"/>
        <dbReference type="ChEBI" id="CHEBI:15377"/>
        <dbReference type="ChEBI" id="CHEBI:16810"/>
        <dbReference type="ChEBI" id="CHEBI:29985"/>
        <dbReference type="ChEBI" id="CHEBI:57959"/>
        <dbReference type="ChEBI" id="CHEBI:58454"/>
        <dbReference type="EC" id="2.6.1.7"/>
    </reaction>
    <physiologicalReaction direction="left-to-right" evidence="7">
        <dbReference type="Rhea" id="RHEA:65561"/>
    </physiologicalReaction>
</comment>
<comment type="similarity">
    <text evidence="2">Belongs to the class-I pyridoxal-phosphate-dependent aminotransferase family.</text>
</comment>
<comment type="catalytic activity">
    <reaction evidence="21">
        <text>L-leucine + glyoxylate = 4-methyl-2-oxopentanoate + glycine</text>
        <dbReference type="Rhea" id="RHEA:69128"/>
        <dbReference type="ChEBI" id="CHEBI:17865"/>
        <dbReference type="ChEBI" id="CHEBI:36655"/>
        <dbReference type="ChEBI" id="CHEBI:57305"/>
        <dbReference type="ChEBI" id="CHEBI:57427"/>
    </reaction>
</comment>
<dbReference type="EC" id="2.6.1.4" evidence="27"/>
<evidence type="ECO:0000256" key="16">
    <source>
        <dbReference type="ARBA" id="ARBA00052124"/>
    </source>
</evidence>
<evidence type="ECO:0000256" key="6">
    <source>
        <dbReference type="ARBA" id="ARBA00022898"/>
    </source>
</evidence>
<comment type="catalytic activity">
    <reaction evidence="17">
        <text>2-oxohexanoate + L-kynurenine = L-2-aminohexanoate + kynurenate + H2O</text>
        <dbReference type="Rhea" id="RHEA:66060"/>
        <dbReference type="ChEBI" id="CHEBI:15377"/>
        <dbReference type="ChEBI" id="CHEBI:35177"/>
        <dbReference type="ChEBI" id="CHEBI:57959"/>
        <dbReference type="ChEBI" id="CHEBI:58454"/>
        <dbReference type="ChEBI" id="CHEBI:58455"/>
    </reaction>
    <physiologicalReaction direction="left-to-right" evidence="17">
        <dbReference type="Rhea" id="RHEA:66061"/>
    </physiologicalReaction>
</comment>
<evidence type="ECO:0000256" key="19">
    <source>
        <dbReference type="ARBA" id="ARBA00052400"/>
    </source>
</evidence>
<evidence type="ECO:0000256" key="27">
    <source>
        <dbReference type="ARBA" id="ARBA00066546"/>
    </source>
</evidence>
<evidence type="ECO:0000256" key="13">
    <source>
        <dbReference type="ARBA" id="ARBA00051742"/>
    </source>
</evidence>
<comment type="catalytic activity">
    <reaction evidence="13">
        <text>2-oxo-3-sulfanylpropanoate + L-kynurenine = kynurenate + L-cysteine + H2O</text>
        <dbReference type="Rhea" id="RHEA:69104"/>
        <dbReference type="ChEBI" id="CHEBI:15377"/>
        <dbReference type="ChEBI" id="CHEBI:35235"/>
        <dbReference type="ChEBI" id="CHEBI:57678"/>
        <dbReference type="ChEBI" id="CHEBI:57959"/>
        <dbReference type="ChEBI" id="CHEBI:58454"/>
    </reaction>
    <physiologicalReaction direction="left-to-right" evidence="13">
        <dbReference type="Rhea" id="RHEA:69105"/>
    </physiologicalReaction>
</comment>
<dbReference type="GO" id="GO:0047958">
    <property type="term" value="F:glycine:2-oxoglutarate aminotransferase activity"/>
    <property type="evidence" value="ECO:0007669"/>
    <property type="project" value="UniProtKB-EC"/>
</dbReference>
<comment type="catalytic activity">
    <reaction evidence="8">
        <text>L-kynurenine + glyoxylate = kynurenate + glycine + H2O</text>
        <dbReference type="Rhea" id="RHEA:65896"/>
        <dbReference type="ChEBI" id="CHEBI:15377"/>
        <dbReference type="ChEBI" id="CHEBI:36655"/>
        <dbReference type="ChEBI" id="CHEBI:57305"/>
        <dbReference type="ChEBI" id="CHEBI:57959"/>
        <dbReference type="ChEBI" id="CHEBI:58454"/>
        <dbReference type="EC" id="2.6.1.63"/>
    </reaction>
    <physiologicalReaction direction="left-to-right" evidence="8">
        <dbReference type="Rhea" id="RHEA:65897"/>
    </physiologicalReaction>
</comment>
<evidence type="ECO:0000256" key="35">
    <source>
        <dbReference type="ARBA" id="ARBA00082040"/>
    </source>
</evidence>
<evidence type="ECO:0000256" key="9">
    <source>
        <dbReference type="ARBA" id="ARBA00050142"/>
    </source>
</evidence>
<evidence type="ECO:0000256" key="23">
    <source>
        <dbReference type="ARBA" id="ARBA00052580"/>
    </source>
</evidence>
<evidence type="ECO:0000256" key="12">
    <source>
        <dbReference type="ARBA" id="ARBA00051184"/>
    </source>
</evidence>
<evidence type="ECO:0000256" key="8">
    <source>
        <dbReference type="ARBA" id="ARBA00047677"/>
    </source>
</evidence>
<comment type="catalytic activity">
    <reaction evidence="10">
        <text>L-2-aminoadipate + glyoxylate = 2-oxoadipate + glycine</text>
        <dbReference type="Rhea" id="RHEA:69112"/>
        <dbReference type="ChEBI" id="CHEBI:36655"/>
        <dbReference type="ChEBI" id="CHEBI:57305"/>
        <dbReference type="ChEBI" id="CHEBI:57499"/>
        <dbReference type="ChEBI" id="CHEBI:58672"/>
    </reaction>
    <physiologicalReaction direction="left-to-right" evidence="10">
        <dbReference type="Rhea" id="RHEA:69113"/>
    </physiologicalReaction>
</comment>
<comment type="catalytic activity">
    <reaction evidence="20">
        <text>glyoxylate + L-methionine = 4-methylsulfanyl-2-oxobutanoate + glycine</text>
        <dbReference type="Rhea" id="RHEA:22884"/>
        <dbReference type="ChEBI" id="CHEBI:16723"/>
        <dbReference type="ChEBI" id="CHEBI:36655"/>
        <dbReference type="ChEBI" id="CHEBI:57305"/>
        <dbReference type="ChEBI" id="CHEBI:57844"/>
        <dbReference type="EC" id="2.6.1.73"/>
    </reaction>
</comment>
<evidence type="ECO:0000256" key="17">
    <source>
        <dbReference type="ARBA" id="ARBA00052128"/>
    </source>
</evidence>
<evidence type="ECO:0000256" key="40">
    <source>
        <dbReference type="ARBA" id="ARBA00083735"/>
    </source>
</evidence>
<evidence type="ECO:0000256" key="34">
    <source>
        <dbReference type="ARBA" id="ARBA00081438"/>
    </source>
</evidence>
<evidence type="ECO:0000259" key="41">
    <source>
        <dbReference type="Pfam" id="PF00155"/>
    </source>
</evidence>
<evidence type="ECO:0000256" key="10">
    <source>
        <dbReference type="ARBA" id="ARBA00050937"/>
    </source>
</evidence>
<dbReference type="InterPro" id="IPR050859">
    <property type="entry name" value="Class-I_PLP-dep_aminotransf"/>
</dbReference>
<comment type="catalytic activity">
    <reaction evidence="18">
        <text>L-tryptophan + glyoxylate = indole-3-pyruvate + glycine</text>
        <dbReference type="Rhea" id="RHEA:69124"/>
        <dbReference type="ChEBI" id="CHEBI:17640"/>
        <dbReference type="ChEBI" id="CHEBI:36655"/>
        <dbReference type="ChEBI" id="CHEBI:57305"/>
        <dbReference type="ChEBI" id="CHEBI:57912"/>
    </reaction>
</comment>
<evidence type="ECO:0000256" key="7">
    <source>
        <dbReference type="ARBA" id="ARBA00047478"/>
    </source>
</evidence>
<dbReference type="EMBL" id="JAVRJZ010000015">
    <property type="protein sequence ID" value="KAK2712123.1"/>
    <property type="molecule type" value="Genomic_DNA"/>
</dbReference>
<evidence type="ECO:0000256" key="15">
    <source>
        <dbReference type="ARBA" id="ARBA00051879"/>
    </source>
</evidence>
<dbReference type="PANTHER" id="PTHR42790">
    <property type="entry name" value="AMINOTRANSFERASE"/>
    <property type="match status" value="1"/>
</dbReference>
<evidence type="ECO:0000256" key="37">
    <source>
        <dbReference type="ARBA" id="ARBA00082796"/>
    </source>
</evidence>
<comment type="caution">
    <text evidence="42">The sequence shown here is derived from an EMBL/GenBank/DDBJ whole genome shotgun (WGS) entry which is preliminary data.</text>
</comment>
<dbReference type="FunFam" id="3.90.1150.10:FF:000166">
    <property type="entry name" value="Kynurenine/alpha-aminoadipate aminotransferase, mitochondrial"/>
    <property type="match status" value="1"/>
</dbReference>
<proteinExistence type="inferred from homology"/>
<evidence type="ECO:0000256" key="22">
    <source>
        <dbReference type="ARBA" id="ARBA00052537"/>
    </source>
</evidence>
<gene>
    <name evidence="42" type="ORF">QYM36_010975</name>
</gene>
<evidence type="ECO:0000256" key="39">
    <source>
        <dbReference type="ARBA" id="ARBA00083286"/>
    </source>
</evidence>
<reference evidence="42" key="1">
    <citation type="submission" date="2023-07" db="EMBL/GenBank/DDBJ databases">
        <title>Chromosome-level genome assembly of Artemia franciscana.</title>
        <authorList>
            <person name="Jo E."/>
        </authorList>
    </citation>
    <scope>NUCLEOTIDE SEQUENCE</scope>
    <source>
        <tissue evidence="42">Whole body</tissue>
    </source>
</reference>
<comment type="cofactor">
    <cofactor evidence="1">
        <name>pyridoxal 5'-phosphate</name>
        <dbReference type="ChEBI" id="CHEBI:597326"/>
    </cofactor>
</comment>
<name>A0AA88KYD2_ARTSF</name>
<dbReference type="CDD" id="cd00609">
    <property type="entry name" value="AAT_like"/>
    <property type="match status" value="1"/>
</dbReference>
<dbReference type="PANTHER" id="PTHR42790:SF19">
    <property type="entry name" value="KYNURENINE_ALPHA-AMINOADIPATE AMINOTRANSFERASE, MITOCHONDRIAL"/>
    <property type="match status" value="1"/>
</dbReference>
<dbReference type="Proteomes" id="UP001187531">
    <property type="component" value="Unassembled WGS sequence"/>
</dbReference>
<dbReference type="GO" id="GO:0047536">
    <property type="term" value="F:2-aminoadipate transaminase activity"/>
    <property type="evidence" value="ECO:0007669"/>
    <property type="project" value="UniProtKB-EC"/>
</dbReference>
<dbReference type="EC" id="2.6.1.39" evidence="28"/>
<evidence type="ECO:0000256" key="29">
    <source>
        <dbReference type="ARBA" id="ARBA00067059"/>
    </source>
</evidence>
<evidence type="ECO:0000256" key="26">
    <source>
        <dbReference type="ARBA" id="ARBA00060610"/>
    </source>
</evidence>
<comment type="catalytic activity">
    <reaction evidence="14">
        <text>2-oxoadipate + L-kynurenine = L-2-aminoadipate + kynurenate + H2O</text>
        <dbReference type="Rhea" id="RHEA:70047"/>
        <dbReference type="ChEBI" id="CHEBI:15377"/>
        <dbReference type="ChEBI" id="CHEBI:57499"/>
        <dbReference type="ChEBI" id="CHEBI:57959"/>
        <dbReference type="ChEBI" id="CHEBI:58454"/>
        <dbReference type="ChEBI" id="CHEBI:58672"/>
    </reaction>
    <physiologicalReaction direction="left-to-right" evidence="14">
        <dbReference type="Rhea" id="RHEA:70048"/>
    </physiologicalReaction>
</comment>
<comment type="catalytic activity">
    <reaction evidence="16">
        <text>indole-3-pyruvate + L-kynurenine = kynurenate + L-tryptophan + H2O</text>
        <dbReference type="Rhea" id="RHEA:66052"/>
        <dbReference type="ChEBI" id="CHEBI:15377"/>
        <dbReference type="ChEBI" id="CHEBI:17640"/>
        <dbReference type="ChEBI" id="CHEBI:57912"/>
        <dbReference type="ChEBI" id="CHEBI:57959"/>
        <dbReference type="ChEBI" id="CHEBI:58454"/>
    </reaction>
    <physiologicalReaction direction="left-to-right" evidence="16">
        <dbReference type="Rhea" id="RHEA:66053"/>
    </physiologicalReaction>
</comment>
<dbReference type="Pfam" id="PF00155">
    <property type="entry name" value="Aminotran_1_2"/>
    <property type="match status" value="1"/>
</dbReference>
<keyword evidence="4" id="KW-0032">Aminotransferase</keyword>
<dbReference type="AlphaFoldDB" id="A0AA88KYD2"/>
<dbReference type="InterPro" id="IPR015421">
    <property type="entry name" value="PyrdxlP-dep_Trfase_major"/>
</dbReference>
<evidence type="ECO:0000256" key="24">
    <source>
        <dbReference type="ARBA" id="ARBA00052831"/>
    </source>
</evidence>
<evidence type="ECO:0000256" key="30">
    <source>
        <dbReference type="ARBA" id="ARBA00074091"/>
    </source>
</evidence>
<evidence type="ECO:0000256" key="25">
    <source>
        <dbReference type="ARBA" id="ARBA00056991"/>
    </source>
</evidence>
<evidence type="ECO:0000256" key="18">
    <source>
        <dbReference type="ARBA" id="ARBA00052393"/>
    </source>
</evidence>
<comment type="catalytic activity">
    <reaction evidence="9">
        <text>L-tyrosine + glyoxylate = 3-(4-hydroxyphenyl)pyruvate + glycine</text>
        <dbReference type="Rhea" id="RHEA:69116"/>
        <dbReference type="ChEBI" id="CHEBI:36242"/>
        <dbReference type="ChEBI" id="CHEBI:36655"/>
        <dbReference type="ChEBI" id="CHEBI:57305"/>
        <dbReference type="ChEBI" id="CHEBI:58315"/>
    </reaction>
</comment>
<comment type="catalytic activity">
    <reaction evidence="15">
        <text>2-oxobutanoate + L-kynurenine = (2S)-2-aminobutanoate + kynurenate + H2O</text>
        <dbReference type="Rhea" id="RHEA:66044"/>
        <dbReference type="ChEBI" id="CHEBI:15377"/>
        <dbReference type="ChEBI" id="CHEBI:16763"/>
        <dbReference type="ChEBI" id="CHEBI:57959"/>
        <dbReference type="ChEBI" id="CHEBI:58454"/>
        <dbReference type="ChEBI" id="CHEBI:74359"/>
    </reaction>
    <physiologicalReaction direction="left-to-right" evidence="15">
        <dbReference type="Rhea" id="RHEA:66045"/>
    </physiologicalReaction>
</comment>
<dbReference type="EC" id="2.6.1.7" evidence="3"/>
<comment type="function">
    <text evidence="25">Transaminase with broad substrate specificity. Has transaminase activity towards aminoadipate, kynurenine, methionine and glutamate. Shows activity also towards tryptophan, aspartate and hydroxykynurenine. Accepts a variety of oxo-acids as amino-group acceptors, with a preference for 2-oxoglutarate, 2-oxocaproic acid, phenylpyruvate and alpha-oxo-gamma-methiol butyric acid. Can also use glyoxylate as amino-group acceptor (in vitro).</text>
</comment>
<evidence type="ECO:0000256" key="14">
    <source>
        <dbReference type="ARBA" id="ARBA00051759"/>
    </source>
</evidence>
<comment type="catalytic activity">
    <reaction evidence="23">
        <text>3-phenylpyruvate + L-kynurenine = kynurenate + L-phenylalanine + H2O</text>
        <dbReference type="Rhea" id="RHEA:66092"/>
        <dbReference type="ChEBI" id="CHEBI:15377"/>
        <dbReference type="ChEBI" id="CHEBI:18005"/>
        <dbReference type="ChEBI" id="CHEBI:57959"/>
        <dbReference type="ChEBI" id="CHEBI:58095"/>
        <dbReference type="ChEBI" id="CHEBI:58454"/>
    </reaction>
    <physiologicalReaction direction="left-to-right" evidence="23">
        <dbReference type="Rhea" id="RHEA:66093"/>
    </physiologicalReaction>
</comment>